<dbReference type="EMBL" id="JBGJLR010000009">
    <property type="protein sequence ID" value="MEZ2739714.1"/>
    <property type="molecule type" value="Genomic_DNA"/>
</dbReference>
<protein>
    <submittedName>
        <fullName evidence="1">Helix-turn-helix transcriptional regulator</fullName>
    </submittedName>
</protein>
<evidence type="ECO:0000313" key="1">
    <source>
        <dbReference type="EMBL" id="MEZ2739714.1"/>
    </source>
</evidence>
<sequence length="93" mass="10397">MAKSQNFTFAQPAEVDVVSDQKKVRVDPALAKFDSLPDAAHVRLPVVLTLYACSRATVWRHVKAGLIPAPIKFSERITAWNVGVLRKHLMKMN</sequence>
<organism evidence="1 2">
    <name type="scientific">Comamonas jiangduensis</name>
    <dbReference type="NCBI Taxonomy" id="1194168"/>
    <lineage>
        <taxon>Bacteria</taxon>
        <taxon>Pseudomonadati</taxon>
        <taxon>Pseudomonadota</taxon>
        <taxon>Betaproteobacteria</taxon>
        <taxon>Burkholderiales</taxon>
        <taxon>Comamonadaceae</taxon>
        <taxon>Comamonas</taxon>
    </lineage>
</organism>
<keyword evidence="2" id="KW-1185">Reference proteome</keyword>
<gene>
    <name evidence="1" type="ORF">ACBP88_09695</name>
</gene>
<name>A0ABV4ICZ1_9BURK</name>
<proteinExistence type="predicted"/>
<reference evidence="1 2" key="1">
    <citation type="submission" date="2024-08" db="EMBL/GenBank/DDBJ databases">
        <authorList>
            <person name="Feng Z."/>
            <person name="Ronholm J."/>
        </authorList>
    </citation>
    <scope>NUCLEOTIDE SEQUENCE [LARGE SCALE GENOMIC DNA]</scope>
    <source>
        <strain evidence="1 2">4-AB0-8</strain>
    </source>
</reference>
<comment type="caution">
    <text evidence="1">The sequence shown here is derived from an EMBL/GenBank/DDBJ whole genome shotgun (WGS) entry which is preliminary data.</text>
</comment>
<accession>A0ABV4ICZ1</accession>
<evidence type="ECO:0000313" key="2">
    <source>
        <dbReference type="Proteomes" id="UP001567350"/>
    </source>
</evidence>
<dbReference type="Proteomes" id="UP001567350">
    <property type="component" value="Unassembled WGS sequence"/>
</dbReference>
<dbReference type="RefSeq" id="WP_370892031.1">
    <property type="nucleotide sequence ID" value="NZ_JBGJLT010000007.1"/>
</dbReference>